<accession>A0A1I2EW84</accession>
<name>A0A1I2EW84_9BACL</name>
<evidence type="ECO:0000313" key="1">
    <source>
        <dbReference type="EMBL" id="SFE97105.1"/>
    </source>
</evidence>
<proteinExistence type="predicted"/>
<protein>
    <submittedName>
        <fullName evidence="1">Uncharacterized protein</fullName>
    </submittedName>
</protein>
<dbReference type="AlphaFoldDB" id="A0A1I2EW84"/>
<sequence length="164" mass="19334">MHFFNKYMMKDTKLSAKQPLAWNELQEMIGDPGYLADLARCELPFFTLVHHPQLQAEAWVRKMEQIHVRASEALEKQWPADSPAVQAIMWDFVFIYAGTEQMEDDEAFFRKQARYMLDSVTERILRFNKLCAIVNPEWSQIVEGVTLLQKAMHLRLEQLEQTRT</sequence>
<keyword evidence="2" id="KW-1185">Reference proteome</keyword>
<dbReference type="OrthoDB" id="1894615at2"/>
<dbReference type="Proteomes" id="UP000183410">
    <property type="component" value="Unassembled WGS sequence"/>
</dbReference>
<reference evidence="2" key="1">
    <citation type="submission" date="2016-10" db="EMBL/GenBank/DDBJ databases">
        <authorList>
            <person name="Varghese N."/>
            <person name="Submissions S."/>
        </authorList>
    </citation>
    <scope>NUCLEOTIDE SEQUENCE [LARGE SCALE GENOMIC DNA]</scope>
    <source>
        <strain evidence="2">CGMCC 1.10223</strain>
    </source>
</reference>
<dbReference type="RefSeq" id="WP_052736775.1">
    <property type="nucleotide sequence ID" value="NZ_FONN01000010.1"/>
</dbReference>
<dbReference type="EMBL" id="FONN01000010">
    <property type="protein sequence ID" value="SFE97105.1"/>
    <property type="molecule type" value="Genomic_DNA"/>
</dbReference>
<gene>
    <name evidence="1" type="ORF">SAMN04487969_11093</name>
</gene>
<evidence type="ECO:0000313" key="2">
    <source>
        <dbReference type="Proteomes" id="UP000183410"/>
    </source>
</evidence>
<organism evidence="1 2">
    <name type="scientific">Paenibacillus algorifonticola</name>
    <dbReference type="NCBI Taxonomy" id="684063"/>
    <lineage>
        <taxon>Bacteria</taxon>
        <taxon>Bacillati</taxon>
        <taxon>Bacillota</taxon>
        <taxon>Bacilli</taxon>
        <taxon>Bacillales</taxon>
        <taxon>Paenibacillaceae</taxon>
        <taxon>Paenibacillus</taxon>
    </lineage>
</organism>